<proteinExistence type="predicted"/>
<reference evidence="1" key="1">
    <citation type="submission" date="2019-11" db="EMBL/GenBank/DDBJ databases">
        <title>Nori genome reveals adaptations in red seaweeds to the harsh intertidal environment.</title>
        <authorList>
            <person name="Wang D."/>
            <person name="Mao Y."/>
        </authorList>
    </citation>
    <scope>NUCLEOTIDE SEQUENCE</scope>
    <source>
        <tissue evidence="1">Gametophyte</tissue>
    </source>
</reference>
<protein>
    <submittedName>
        <fullName evidence="1">Uncharacterized protein</fullName>
    </submittedName>
</protein>
<dbReference type="EMBL" id="CM020618">
    <property type="protein sequence ID" value="KAK1862569.1"/>
    <property type="molecule type" value="Genomic_DNA"/>
</dbReference>
<evidence type="ECO:0000313" key="1">
    <source>
        <dbReference type="EMBL" id="KAK1862569.1"/>
    </source>
</evidence>
<organism evidence="1 2">
    <name type="scientific">Pyropia yezoensis</name>
    <name type="common">Susabi-nori</name>
    <name type="synonym">Porphyra yezoensis</name>
    <dbReference type="NCBI Taxonomy" id="2788"/>
    <lineage>
        <taxon>Eukaryota</taxon>
        <taxon>Rhodophyta</taxon>
        <taxon>Bangiophyceae</taxon>
        <taxon>Bangiales</taxon>
        <taxon>Bangiaceae</taxon>
        <taxon>Pyropia</taxon>
    </lineage>
</organism>
<gene>
    <name evidence="1" type="ORF">I4F81_005137</name>
</gene>
<comment type="caution">
    <text evidence="1">The sequence shown here is derived from an EMBL/GenBank/DDBJ whole genome shotgun (WGS) entry which is preliminary data.</text>
</comment>
<name>A0ACC3BXY7_PYRYE</name>
<accession>A0ACC3BXY7</accession>
<sequence>MASVSGFHYSQDDTRRMLVNTNANRSSSASAFFHCGAAPFSSGDTAEATDAEQEELRISEVLIAVQRSFATVRAALTEQRGKVADIWRQLAAGIAQTDALAVPFEHSMAAHAADRAMLIKMS</sequence>
<evidence type="ECO:0000313" key="2">
    <source>
        <dbReference type="Proteomes" id="UP000798662"/>
    </source>
</evidence>
<dbReference type="Proteomes" id="UP000798662">
    <property type="component" value="Chromosome 1"/>
</dbReference>
<keyword evidence="2" id="KW-1185">Reference proteome</keyword>